<feature type="transmembrane region" description="Helical" evidence="6">
    <location>
        <begin position="88"/>
        <end position="111"/>
    </location>
</feature>
<dbReference type="RefSeq" id="WP_184521729.1">
    <property type="nucleotide sequence ID" value="NZ_JACHGK010000001.1"/>
</dbReference>
<evidence type="ECO:0000256" key="2">
    <source>
        <dbReference type="ARBA" id="ARBA00022692"/>
    </source>
</evidence>
<evidence type="ECO:0000256" key="1">
    <source>
        <dbReference type="ARBA" id="ARBA00004141"/>
    </source>
</evidence>
<evidence type="ECO:0000313" key="9">
    <source>
        <dbReference type="Proteomes" id="UP000531594"/>
    </source>
</evidence>
<dbReference type="GO" id="GO:0016020">
    <property type="term" value="C:membrane"/>
    <property type="evidence" value="ECO:0007669"/>
    <property type="project" value="UniProtKB-SubCell"/>
</dbReference>
<dbReference type="Pfam" id="PF01794">
    <property type="entry name" value="Ferric_reduct"/>
    <property type="match status" value="1"/>
</dbReference>
<feature type="transmembrane region" description="Helical" evidence="6">
    <location>
        <begin position="123"/>
        <end position="141"/>
    </location>
</feature>
<keyword evidence="2 6" id="KW-0812">Transmembrane</keyword>
<keyword evidence="9" id="KW-1185">Reference proteome</keyword>
<reference evidence="8 9" key="1">
    <citation type="submission" date="2020-08" db="EMBL/GenBank/DDBJ databases">
        <title>Genomic Encyclopedia of Type Strains, Phase IV (KMG-IV): sequencing the most valuable type-strain genomes for metagenomic binning, comparative biology and taxonomic classification.</title>
        <authorList>
            <person name="Goeker M."/>
        </authorList>
    </citation>
    <scope>NUCLEOTIDE SEQUENCE [LARGE SCALE GENOMIC DNA]</scope>
    <source>
        <strain evidence="8 9">DSM 5391</strain>
    </source>
</reference>
<evidence type="ECO:0000256" key="5">
    <source>
        <dbReference type="SAM" id="MobiDB-lite"/>
    </source>
</evidence>
<evidence type="ECO:0000259" key="7">
    <source>
        <dbReference type="Pfam" id="PF01794"/>
    </source>
</evidence>
<feature type="transmembrane region" description="Helical" evidence="6">
    <location>
        <begin position="44"/>
        <end position="68"/>
    </location>
</feature>
<dbReference type="AlphaFoldDB" id="A0A7X0HMP4"/>
<feature type="transmembrane region" description="Helical" evidence="6">
    <location>
        <begin position="16"/>
        <end position="37"/>
    </location>
</feature>
<dbReference type="EMBL" id="JACHGK010000001">
    <property type="protein sequence ID" value="MBB6443648.1"/>
    <property type="molecule type" value="Genomic_DNA"/>
</dbReference>
<accession>A0A7X0HMP4</accession>
<name>A0A7X0HMP4_9BACI</name>
<comment type="subcellular location">
    <subcellularLocation>
        <location evidence="1">Membrane</location>
        <topology evidence="1">Multi-pass membrane protein</topology>
    </subcellularLocation>
</comment>
<evidence type="ECO:0000256" key="3">
    <source>
        <dbReference type="ARBA" id="ARBA00022989"/>
    </source>
</evidence>
<feature type="region of interest" description="Disordered" evidence="5">
    <location>
        <begin position="177"/>
        <end position="196"/>
    </location>
</feature>
<dbReference type="Proteomes" id="UP000531594">
    <property type="component" value="Unassembled WGS sequence"/>
</dbReference>
<comment type="caution">
    <text evidence="8">The sequence shown here is derived from an EMBL/GenBank/DDBJ whole genome shotgun (WGS) entry which is preliminary data.</text>
</comment>
<evidence type="ECO:0000256" key="6">
    <source>
        <dbReference type="SAM" id="Phobius"/>
    </source>
</evidence>
<feature type="transmembrane region" description="Helical" evidence="6">
    <location>
        <begin position="153"/>
        <end position="172"/>
    </location>
</feature>
<proteinExistence type="predicted"/>
<organism evidence="8 9">
    <name type="scientific">Bacillus benzoevorans</name>
    <dbReference type="NCBI Taxonomy" id="1456"/>
    <lineage>
        <taxon>Bacteria</taxon>
        <taxon>Bacillati</taxon>
        <taxon>Bacillota</taxon>
        <taxon>Bacilli</taxon>
        <taxon>Bacillales</taxon>
        <taxon>Bacillaceae</taxon>
        <taxon>Bacillus</taxon>
    </lineage>
</organism>
<sequence length="196" mass="22496">MNELLTVWNFIRLSGLLAYLLLTISVIGGIVSSWSILKKKKGDLLALHQMSGWAGFLSILFHLMFIWQDNYVDYTLSEILLPFADNEFPFASGIGVIAFYLFFLVLFSSDFMLKRLGKARWKWIHISVFPAWILMTLHGILIGTDSSETWVRLLYAASISLVLLLLTARLLTSRNKRHETGHQKKTMMKTIPLEEK</sequence>
<feature type="compositionally biased region" description="Basic residues" evidence="5">
    <location>
        <begin position="177"/>
        <end position="187"/>
    </location>
</feature>
<gene>
    <name evidence="8" type="ORF">HNR53_000236</name>
</gene>
<feature type="domain" description="Ferric oxidoreductase" evidence="7">
    <location>
        <begin position="15"/>
        <end position="135"/>
    </location>
</feature>
<evidence type="ECO:0000256" key="4">
    <source>
        <dbReference type="ARBA" id="ARBA00023136"/>
    </source>
</evidence>
<evidence type="ECO:0000313" key="8">
    <source>
        <dbReference type="EMBL" id="MBB6443648.1"/>
    </source>
</evidence>
<keyword evidence="3 6" id="KW-1133">Transmembrane helix</keyword>
<dbReference type="InterPro" id="IPR013130">
    <property type="entry name" value="Fe3_Rdtase_TM_dom"/>
</dbReference>
<protein>
    <submittedName>
        <fullName evidence="8">DMSO/TMAO reductase YedYZ heme-binding membrane subunit</fullName>
    </submittedName>
</protein>
<keyword evidence="4 6" id="KW-0472">Membrane</keyword>